<reference evidence="4 5" key="1">
    <citation type="submission" date="2024-11" db="EMBL/GenBank/DDBJ databases">
        <title>Chromosome-level genome assembly of the freshwater bivalve Anodonta woodiana.</title>
        <authorList>
            <person name="Chen X."/>
        </authorList>
    </citation>
    <scope>NUCLEOTIDE SEQUENCE [LARGE SCALE GENOMIC DNA]</scope>
    <source>
        <strain evidence="4">MN2024</strain>
        <tissue evidence="4">Gills</tissue>
    </source>
</reference>
<dbReference type="Pfam" id="PF00791">
    <property type="entry name" value="ZU5"/>
    <property type="match status" value="1"/>
</dbReference>
<sequence length="1032" mass="117121">MWAMFYLAVILFLPTVRTLQKKPEEEIRVPENETLCTDCSTKSQEVSIENSPVKGHIKKKKPRLDKTNLSELLQDCDWFTQYKNCNRLWIKNHTIETREKYKRKTKCGTIDTRSSICCKGKRYKKQYGNSTSCCGKYIYDSSRKKCCWDTVKVKHGEKCCKSLKSDTDCYSCKHGIIKARLDAKISNCCKGVIYNLSDVGRDMKCCGNEVHRRDIDCPNPSLMSSSNQSSSIVAAIVALSCFLYKRKVKRHKTAGNHTINVTEPENMSSKDTFLDIVADKETTLTKGNNCGNQLLSIHSRQYVACSEIHCFSGFPDRVVQKKYISCLNDGETLNSENYFKSSDCMEYESSVHFQNMLASISSKDRTQETTHEQNEMLNTFGDDRYSHATESELNDPLITSDCEEVTIFVKECNARYSFSSVKSSISIVLSQGQFDGHTSDFSDEEYNLTDNTRLGDDFNHRHNQKIACHENNVSGELAKNVSFDARNLTASIWREIGSQTMRDNNTKKLNIFSEDWTLHGTFDVTGGVLRGETTSVELIIPQGLFDNFSPSEVYGSVYTKISALRRKFDLSENEEIVGPGVEFWLPSITKFNKYAIVKIPYFGDDDISVYWFGSDSGSNEKQTLQKLEPKSKYNNANQDMYCEIGGDGFVYIYTKHFSGFLCTRCTCSGCPTVNTRELTLYGVVFGSFKCIDEGRQVRIRLFIADGKAKLDDFLQEYVSQESSKGRELLETTEIGLVPDVLESEDILRMRLEVMDDEDSLWINKKKRSGLPLKPDVQHLKLSKIVRCCRQDDSPAFVEWFLENDNSGAKRKFQCFIDIDVTVTNNRDVPTSESTSSCSTIIIDDLRMQKNEEEEVKQCEKVRGILARMLDVERADMFLQEFRVDVPIKLNRERVSQGHLETVLLQCQKKYGPGLFLAKTESIIRKLNIPRVLEEIGSYLLHECVSGKAEFSSIASSQPVLLKTVGGCGGGEDQARAELSHGYPISSGPMHIPIQASTMEHESVRDYVHPMNQASVEQDRSESDDENMLVLKL</sequence>
<dbReference type="EMBL" id="JBJQND010000019">
    <property type="protein sequence ID" value="KAL3831355.1"/>
    <property type="molecule type" value="Genomic_DNA"/>
</dbReference>
<dbReference type="Proteomes" id="UP001634394">
    <property type="component" value="Unassembled WGS sequence"/>
</dbReference>
<feature type="signal peptide" evidence="2">
    <location>
        <begin position="1"/>
        <end position="18"/>
    </location>
</feature>
<keyword evidence="5" id="KW-1185">Reference proteome</keyword>
<feature type="region of interest" description="Disordered" evidence="1">
    <location>
        <begin position="1012"/>
        <end position="1032"/>
    </location>
</feature>
<dbReference type="AlphaFoldDB" id="A0ABD3T447"/>
<accession>A0ABD3T447</accession>
<feature type="domain" description="ZU5" evidence="3">
    <location>
        <begin position="520"/>
        <end position="604"/>
    </location>
</feature>
<evidence type="ECO:0000313" key="5">
    <source>
        <dbReference type="Proteomes" id="UP001634394"/>
    </source>
</evidence>
<dbReference type="Gene3D" id="2.60.220.30">
    <property type="match status" value="1"/>
</dbReference>
<evidence type="ECO:0000256" key="2">
    <source>
        <dbReference type="SAM" id="SignalP"/>
    </source>
</evidence>
<feature type="chain" id="PRO_5044766825" description="ZU5 domain-containing protein" evidence="2">
    <location>
        <begin position="19"/>
        <end position="1032"/>
    </location>
</feature>
<keyword evidence="2" id="KW-0732">Signal</keyword>
<evidence type="ECO:0000259" key="3">
    <source>
        <dbReference type="Pfam" id="PF00791"/>
    </source>
</evidence>
<organism evidence="4 5">
    <name type="scientific">Sinanodonta woodiana</name>
    <name type="common">Chinese pond mussel</name>
    <name type="synonym">Anodonta woodiana</name>
    <dbReference type="NCBI Taxonomy" id="1069815"/>
    <lineage>
        <taxon>Eukaryota</taxon>
        <taxon>Metazoa</taxon>
        <taxon>Spiralia</taxon>
        <taxon>Lophotrochozoa</taxon>
        <taxon>Mollusca</taxon>
        <taxon>Bivalvia</taxon>
        <taxon>Autobranchia</taxon>
        <taxon>Heteroconchia</taxon>
        <taxon>Palaeoheterodonta</taxon>
        <taxon>Unionida</taxon>
        <taxon>Unionoidea</taxon>
        <taxon>Unionidae</taxon>
        <taxon>Unioninae</taxon>
        <taxon>Sinanodonta</taxon>
    </lineage>
</organism>
<proteinExistence type="predicted"/>
<evidence type="ECO:0000256" key="1">
    <source>
        <dbReference type="SAM" id="MobiDB-lite"/>
    </source>
</evidence>
<dbReference type="InterPro" id="IPR000906">
    <property type="entry name" value="ZU5_dom"/>
</dbReference>
<gene>
    <name evidence="4" type="ORF">ACJMK2_023108</name>
</gene>
<protein>
    <recommendedName>
        <fullName evidence="3">ZU5 domain-containing protein</fullName>
    </recommendedName>
</protein>
<comment type="caution">
    <text evidence="4">The sequence shown here is derived from an EMBL/GenBank/DDBJ whole genome shotgun (WGS) entry which is preliminary data.</text>
</comment>
<name>A0ABD3T447_SINWO</name>
<evidence type="ECO:0000313" key="4">
    <source>
        <dbReference type="EMBL" id="KAL3831355.1"/>
    </source>
</evidence>